<dbReference type="EMBL" id="QNUL01000001">
    <property type="protein sequence ID" value="REA64024.1"/>
    <property type="molecule type" value="Genomic_DNA"/>
</dbReference>
<evidence type="ECO:0000259" key="2">
    <source>
        <dbReference type="PROSITE" id="PS50933"/>
    </source>
</evidence>
<feature type="domain" description="CHRD" evidence="2">
    <location>
        <begin position="33"/>
        <end position="143"/>
    </location>
</feature>
<sequence length="143" mass="15422">MKKPMKSFLLFMMSIAVLGSVMSCKEEGPHKDDIVKFTAAINVQPAVGTGAFEYNKVTKELTYNISYSGVTPTAVAINRADPGWERGSALFPLSGFSTSQVTGKTRALSDVEVTALLVGQLYVNITTAANPTKEYRGQILPVE</sequence>
<evidence type="ECO:0000256" key="1">
    <source>
        <dbReference type="SAM" id="SignalP"/>
    </source>
</evidence>
<dbReference type="RefSeq" id="WP_115828633.1">
    <property type="nucleotide sequence ID" value="NZ_QNUL01000001.1"/>
</dbReference>
<dbReference type="Pfam" id="PF07452">
    <property type="entry name" value="CHRD"/>
    <property type="match status" value="1"/>
</dbReference>
<keyword evidence="1" id="KW-0732">Signal</keyword>
<accession>A0A3D8YGV8</accession>
<feature type="chain" id="PRO_5017610341" description="CHRD domain-containing protein" evidence="1">
    <location>
        <begin position="20"/>
        <end position="143"/>
    </location>
</feature>
<organism evidence="3 4">
    <name type="scientific">Dyadobacter luteus</name>
    <dbReference type="NCBI Taxonomy" id="2259619"/>
    <lineage>
        <taxon>Bacteria</taxon>
        <taxon>Pseudomonadati</taxon>
        <taxon>Bacteroidota</taxon>
        <taxon>Cytophagia</taxon>
        <taxon>Cytophagales</taxon>
        <taxon>Spirosomataceae</taxon>
        <taxon>Dyadobacter</taxon>
    </lineage>
</organism>
<dbReference type="SMART" id="SM00754">
    <property type="entry name" value="CHRD"/>
    <property type="match status" value="1"/>
</dbReference>
<dbReference type="OrthoDB" id="571052at2"/>
<keyword evidence="4" id="KW-1185">Reference proteome</keyword>
<comment type="caution">
    <text evidence="3">The sequence shown here is derived from an EMBL/GenBank/DDBJ whole genome shotgun (WGS) entry which is preliminary data.</text>
</comment>
<gene>
    <name evidence="3" type="ORF">DSL64_00200</name>
</gene>
<dbReference type="InterPro" id="IPR010895">
    <property type="entry name" value="CHRD"/>
</dbReference>
<protein>
    <recommendedName>
        <fullName evidence="2">CHRD domain-containing protein</fullName>
    </recommendedName>
</protein>
<feature type="signal peptide" evidence="1">
    <location>
        <begin position="1"/>
        <end position="19"/>
    </location>
</feature>
<dbReference type="PROSITE" id="PS51257">
    <property type="entry name" value="PROKAR_LIPOPROTEIN"/>
    <property type="match status" value="1"/>
</dbReference>
<dbReference type="AlphaFoldDB" id="A0A3D8YGV8"/>
<dbReference type="PROSITE" id="PS50933">
    <property type="entry name" value="CHRD"/>
    <property type="match status" value="1"/>
</dbReference>
<evidence type="ECO:0000313" key="4">
    <source>
        <dbReference type="Proteomes" id="UP000256373"/>
    </source>
</evidence>
<proteinExistence type="predicted"/>
<name>A0A3D8YGV8_9BACT</name>
<evidence type="ECO:0000313" key="3">
    <source>
        <dbReference type="EMBL" id="REA64024.1"/>
    </source>
</evidence>
<reference evidence="3 4" key="1">
    <citation type="submission" date="2018-07" db="EMBL/GenBank/DDBJ databases">
        <title>Dyadobacter roseus sp. nov., isolated from rose rhizosphere soil.</title>
        <authorList>
            <person name="Chen L."/>
        </authorList>
    </citation>
    <scope>NUCLEOTIDE SEQUENCE [LARGE SCALE GENOMIC DNA]</scope>
    <source>
        <strain evidence="3 4">RS19</strain>
    </source>
</reference>
<dbReference type="Proteomes" id="UP000256373">
    <property type="component" value="Unassembled WGS sequence"/>
</dbReference>